<dbReference type="Proteomes" id="UP000005267">
    <property type="component" value="Chromosome"/>
</dbReference>
<keyword evidence="3" id="KW-1185">Reference proteome</keyword>
<protein>
    <submittedName>
        <fullName evidence="2">Uncharacterized protein</fullName>
    </submittedName>
</protein>
<evidence type="ECO:0000313" key="3">
    <source>
        <dbReference type="Proteomes" id="UP000005267"/>
    </source>
</evidence>
<sequence length="73" mass="7912">MNDRAAAADAQVKAYERQAANGFTPEVLSGASQRGGPSPMRRRLSLVLCPIKPVTFVFAAPATLFSKKLLFFK</sequence>
<proteinExistence type="predicted"/>
<dbReference type="STRING" id="1036672.TKWG_24190"/>
<dbReference type="KEGG" id="aka:TKWG_24190"/>
<dbReference type="HOGENOM" id="CLU_2696248_0_0_4"/>
<keyword evidence="1" id="KW-1133">Transmembrane helix</keyword>
<feature type="transmembrane region" description="Helical" evidence="1">
    <location>
        <begin position="44"/>
        <end position="65"/>
    </location>
</feature>
<dbReference type="AlphaFoldDB" id="I3UHC1"/>
<keyword evidence="1" id="KW-0472">Membrane</keyword>
<dbReference type="EMBL" id="CP003555">
    <property type="protein sequence ID" value="AFK64409.1"/>
    <property type="molecule type" value="Genomic_DNA"/>
</dbReference>
<reference evidence="3" key="2">
    <citation type="journal article" date="2013" name="PLoS ONE">
        <title>Genome implosion elicits host-confinement in Alcaligenaceae: evidence from the comparative genomics of Tetrathiobacter kashmirensis, a pathogen in the making.</title>
        <authorList>
            <person name="Ghosh W."/>
            <person name="Alam M."/>
            <person name="Roy C."/>
            <person name="Pyne P."/>
            <person name="George A."/>
            <person name="Chakraborty R."/>
            <person name="Majumder S."/>
            <person name="Agarwal A."/>
            <person name="Chakraborty S."/>
            <person name="Majumdar S."/>
            <person name="Gupta S.K."/>
        </authorList>
    </citation>
    <scope>NUCLEOTIDE SEQUENCE [LARGE SCALE GENOMIC DNA]</scope>
    <source>
        <strain evidence="3">WT001</strain>
    </source>
</reference>
<dbReference type="RefSeq" id="WP_014752500.1">
    <property type="nucleotide sequence ID" value="NC_017964.1"/>
</dbReference>
<evidence type="ECO:0000313" key="2">
    <source>
        <dbReference type="EMBL" id="AFK64409.1"/>
    </source>
</evidence>
<reference evidence="2 3" key="1">
    <citation type="journal article" date="2011" name="J. Bacteriol.">
        <title>Whole-genome shotgun sequencing of the sulfur-oxidizing chemoautotroph Tetrathiobacter kashmirensis.</title>
        <authorList>
            <person name="Ghosh W."/>
            <person name="George A."/>
            <person name="Agarwal A."/>
            <person name="Raj P."/>
            <person name="Alam M."/>
            <person name="Pyne P."/>
            <person name="Das Gupta S.K."/>
        </authorList>
    </citation>
    <scope>NUCLEOTIDE SEQUENCE [LARGE SCALE GENOMIC DNA]</scope>
    <source>
        <strain evidence="2 3">WT001</strain>
    </source>
</reference>
<keyword evidence="1" id="KW-0812">Transmembrane</keyword>
<accession>I3UHC1</accession>
<organism evidence="2 3">
    <name type="scientific">Advenella kashmirensis (strain DSM 17095 / LMG 22695 / WT001)</name>
    <name type="common">Tetrathiobacter kashmirensis</name>
    <dbReference type="NCBI Taxonomy" id="1036672"/>
    <lineage>
        <taxon>Bacteria</taxon>
        <taxon>Pseudomonadati</taxon>
        <taxon>Pseudomonadota</taxon>
        <taxon>Betaproteobacteria</taxon>
        <taxon>Burkholderiales</taxon>
        <taxon>Alcaligenaceae</taxon>
    </lineage>
</organism>
<evidence type="ECO:0000256" key="1">
    <source>
        <dbReference type="SAM" id="Phobius"/>
    </source>
</evidence>
<gene>
    <name evidence="2" type="ordered locus">TKWG_24190</name>
</gene>
<name>I3UHC1_ADVKW</name>